<sequence length="102" mass="11251">MTFTSVIPYAFFFFLFGILFAFAYDQSMFHGASGSVNRSQRMIIHEVLLTVGTILGAVGGGYMYEQLSFSLLLRLIGTSAVLLVCIEMLLALLLETRKTGRG</sequence>
<feature type="transmembrane region" description="Helical" evidence="1">
    <location>
        <begin position="70"/>
        <end position="94"/>
    </location>
</feature>
<feature type="transmembrane region" description="Helical" evidence="1">
    <location>
        <begin position="44"/>
        <end position="64"/>
    </location>
</feature>
<proteinExistence type="predicted"/>
<dbReference type="EMBL" id="VSSQ01104121">
    <property type="protein sequence ID" value="MPN44753.1"/>
    <property type="molecule type" value="Genomic_DNA"/>
</dbReference>
<dbReference type="AlphaFoldDB" id="A0A645IBF1"/>
<organism evidence="2">
    <name type="scientific">bioreactor metagenome</name>
    <dbReference type="NCBI Taxonomy" id="1076179"/>
    <lineage>
        <taxon>unclassified sequences</taxon>
        <taxon>metagenomes</taxon>
        <taxon>ecological metagenomes</taxon>
    </lineage>
</organism>
<accession>A0A645IBF1</accession>
<evidence type="ECO:0000256" key="1">
    <source>
        <dbReference type="SAM" id="Phobius"/>
    </source>
</evidence>
<feature type="transmembrane region" description="Helical" evidence="1">
    <location>
        <begin position="6"/>
        <end position="24"/>
    </location>
</feature>
<keyword evidence="1" id="KW-0472">Membrane</keyword>
<name>A0A645IBF1_9ZZZZ</name>
<protein>
    <submittedName>
        <fullName evidence="2">Uncharacterized protein</fullName>
    </submittedName>
</protein>
<evidence type="ECO:0000313" key="2">
    <source>
        <dbReference type="EMBL" id="MPN44753.1"/>
    </source>
</evidence>
<comment type="caution">
    <text evidence="2">The sequence shown here is derived from an EMBL/GenBank/DDBJ whole genome shotgun (WGS) entry which is preliminary data.</text>
</comment>
<keyword evidence="1" id="KW-0812">Transmembrane</keyword>
<gene>
    <name evidence="2" type="ORF">SDC9_192318</name>
</gene>
<reference evidence="2" key="1">
    <citation type="submission" date="2019-08" db="EMBL/GenBank/DDBJ databases">
        <authorList>
            <person name="Kucharzyk K."/>
            <person name="Murdoch R.W."/>
            <person name="Higgins S."/>
            <person name="Loffler F."/>
        </authorList>
    </citation>
    <scope>NUCLEOTIDE SEQUENCE</scope>
</reference>
<keyword evidence="1" id="KW-1133">Transmembrane helix</keyword>